<gene>
    <name evidence="11" type="primary">pol</name>
    <name evidence="11" type="ORF">CR513_16189</name>
</gene>
<dbReference type="Pfam" id="PF17917">
    <property type="entry name" value="RT_RNaseH"/>
    <property type="match status" value="1"/>
</dbReference>
<dbReference type="SUPFAM" id="SSF56672">
    <property type="entry name" value="DNA/RNA polymerases"/>
    <property type="match status" value="1"/>
</dbReference>
<keyword evidence="12" id="KW-1185">Reference proteome</keyword>
<dbReference type="PANTHER" id="PTHR37984:SF5">
    <property type="entry name" value="PROTEIN NYNRIN-LIKE"/>
    <property type="match status" value="1"/>
</dbReference>
<evidence type="ECO:0000256" key="4">
    <source>
        <dbReference type="ARBA" id="ARBA00022759"/>
    </source>
</evidence>
<evidence type="ECO:0000259" key="10">
    <source>
        <dbReference type="Pfam" id="PF17919"/>
    </source>
</evidence>
<comment type="caution">
    <text evidence="11">The sequence shown here is derived from an EMBL/GenBank/DDBJ whole genome shotgun (WGS) entry which is preliminary data.</text>
</comment>
<feature type="domain" description="Reverse transcriptase" evidence="8">
    <location>
        <begin position="88"/>
        <end position="172"/>
    </location>
</feature>
<dbReference type="AlphaFoldDB" id="A0A371HCV3"/>
<dbReference type="CDD" id="cd01647">
    <property type="entry name" value="RT_LTR"/>
    <property type="match status" value="1"/>
</dbReference>
<evidence type="ECO:0000313" key="11">
    <source>
        <dbReference type="EMBL" id="RDY00610.1"/>
    </source>
</evidence>
<dbReference type="InterPro" id="IPR000477">
    <property type="entry name" value="RT_dom"/>
</dbReference>
<feature type="domain" description="Reverse transcriptase RNase H-like" evidence="9">
    <location>
        <begin position="299"/>
        <end position="339"/>
    </location>
</feature>
<dbReference type="Pfam" id="PF17919">
    <property type="entry name" value="RT_RNaseH_2"/>
    <property type="match status" value="1"/>
</dbReference>
<evidence type="ECO:0000256" key="2">
    <source>
        <dbReference type="ARBA" id="ARBA00022695"/>
    </source>
</evidence>
<keyword evidence="7" id="KW-0511">Multifunctional enzyme</keyword>
<dbReference type="GO" id="GO:0016787">
    <property type="term" value="F:hydrolase activity"/>
    <property type="evidence" value="ECO:0007669"/>
    <property type="project" value="UniProtKB-KW"/>
</dbReference>
<keyword evidence="1" id="KW-0808">Transferase</keyword>
<dbReference type="InterPro" id="IPR043128">
    <property type="entry name" value="Rev_trsase/Diguanyl_cyclase"/>
</dbReference>
<evidence type="ECO:0000256" key="1">
    <source>
        <dbReference type="ARBA" id="ARBA00022679"/>
    </source>
</evidence>
<proteinExistence type="predicted"/>
<dbReference type="GO" id="GO:0004519">
    <property type="term" value="F:endonuclease activity"/>
    <property type="evidence" value="ECO:0007669"/>
    <property type="project" value="UniProtKB-KW"/>
</dbReference>
<dbReference type="Proteomes" id="UP000257109">
    <property type="component" value="Unassembled WGS sequence"/>
</dbReference>
<keyword evidence="5" id="KW-0378">Hydrolase</keyword>
<dbReference type="OrthoDB" id="1701144at2759"/>
<dbReference type="PANTHER" id="PTHR37984">
    <property type="entry name" value="PROTEIN CBG26694"/>
    <property type="match status" value="1"/>
</dbReference>
<evidence type="ECO:0000256" key="6">
    <source>
        <dbReference type="ARBA" id="ARBA00022918"/>
    </source>
</evidence>
<organism evidence="11 12">
    <name type="scientific">Mucuna pruriens</name>
    <name type="common">Velvet bean</name>
    <name type="synonym">Dolichos pruriens</name>
    <dbReference type="NCBI Taxonomy" id="157652"/>
    <lineage>
        <taxon>Eukaryota</taxon>
        <taxon>Viridiplantae</taxon>
        <taxon>Streptophyta</taxon>
        <taxon>Embryophyta</taxon>
        <taxon>Tracheophyta</taxon>
        <taxon>Spermatophyta</taxon>
        <taxon>Magnoliopsida</taxon>
        <taxon>eudicotyledons</taxon>
        <taxon>Gunneridae</taxon>
        <taxon>Pentapetalae</taxon>
        <taxon>rosids</taxon>
        <taxon>fabids</taxon>
        <taxon>Fabales</taxon>
        <taxon>Fabaceae</taxon>
        <taxon>Papilionoideae</taxon>
        <taxon>50 kb inversion clade</taxon>
        <taxon>NPAAA clade</taxon>
        <taxon>indigoferoid/millettioid clade</taxon>
        <taxon>Phaseoleae</taxon>
        <taxon>Mucuna</taxon>
    </lineage>
</organism>
<keyword evidence="3" id="KW-0540">Nuclease</keyword>
<evidence type="ECO:0000259" key="8">
    <source>
        <dbReference type="Pfam" id="PF00078"/>
    </source>
</evidence>
<reference evidence="11" key="1">
    <citation type="submission" date="2018-05" db="EMBL/GenBank/DDBJ databases">
        <title>Draft genome of Mucuna pruriens seed.</title>
        <authorList>
            <person name="Nnadi N.E."/>
            <person name="Vos R."/>
            <person name="Hasami M.H."/>
            <person name="Devisetty U.K."/>
            <person name="Aguiy J.C."/>
        </authorList>
    </citation>
    <scope>NUCLEOTIDE SEQUENCE [LARGE SCALE GENOMIC DNA]</scope>
    <source>
        <strain evidence="11">JCA_2017</strain>
    </source>
</reference>
<dbReference type="InterPro" id="IPR050951">
    <property type="entry name" value="Retrovirus_Pol_polyprotein"/>
</dbReference>
<accession>A0A371HCV3</accession>
<feature type="domain" description="Reverse transcriptase/retrotransposon-derived protein RNase H-like" evidence="10">
    <location>
        <begin position="235"/>
        <end position="278"/>
    </location>
</feature>
<dbReference type="EMBL" id="QJKJ01002952">
    <property type="protein sequence ID" value="RDY00610.1"/>
    <property type="molecule type" value="Genomic_DNA"/>
</dbReference>
<name>A0A371HCV3_MUCPR</name>
<evidence type="ECO:0000256" key="5">
    <source>
        <dbReference type="ARBA" id="ARBA00022801"/>
    </source>
</evidence>
<evidence type="ECO:0000256" key="7">
    <source>
        <dbReference type="ARBA" id="ARBA00023268"/>
    </source>
</evidence>
<keyword evidence="6" id="KW-0695">RNA-directed DNA polymerase</keyword>
<evidence type="ECO:0000256" key="3">
    <source>
        <dbReference type="ARBA" id="ARBA00022722"/>
    </source>
</evidence>
<keyword evidence="2" id="KW-0548">Nucleotidyltransferase</keyword>
<dbReference type="Gene3D" id="3.30.70.270">
    <property type="match status" value="2"/>
</dbReference>
<evidence type="ECO:0000313" key="12">
    <source>
        <dbReference type="Proteomes" id="UP000257109"/>
    </source>
</evidence>
<protein>
    <submittedName>
        <fullName evidence="11">Retrovirus-related Pol polyprotein</fullName>
    </submittedName>
</protein>
<keyword evidence="4" id="KW-0255">Endonuclease</keyword>
<dbReference type="Pfam" id="PF00078">
    <property type="entry name" value="RVT_1"/>
    <property type="match status" value="1"/>
</dbReference>
<dbReference type="InterPro" id="IPR041373">
    <property type="entry name" value="RT_RNaseH"/>
</dbReference>
<sequence>MEDVSILPPKMEIEFSINLVPRTKPISIEPYRMALELLEKYLAYEKEEWEYEVEHRLTSIKQDRLEIGLPSNIKAVDIPKMAFRTHYVHVMPFGVTNVPGVFMDYMNRIFHPYQDSFMVVFIDNILVYLKTKEEHPEHLKVVLQVLKDKQLYVKMLKCDFWLEEVSFLGHVISQGGVIVDSSKITVVVEWEASRSVLEIRSFLGLVDYYRRFINGYSKLALPLTRLIRKCQVFVWSSKCESSLLELKKRFTSVPVLVLRNPREPFVVYCDASKMGLGGEARWWPIPLGNSRPIRGIIQLNLELVAMVFTLKMSRDYMYGAKFEVFNDHKSLNYHSGKANVVIDALSRKSLHVSALMVRELKLIDLVYEVSHKSVRFGMLKVTSNLMDEIRGKASSFVMGVDEVVRFQDQVCVPSVLDIRKLILEEGHQSS</sequence>
<feature type="non-terminal residue" evidence="11">
    <location>
        <position position="1"/>
    </location>
</feature>
<dbReference type="InterPro" id="IPR041577">
    <property type="entry name" value="RT_RNaseH_2"/>
</dbReference>
<dbReference type="FunFam" id="3.30.70.270:FF:000020">
    <property type="entry name" value="Transposon Tf2-6 polyprotein-like Protein"/>
    <property type="match status" value="1"/>
</dbReference>
<dbReference type="InterPro" id="IPR043502">
    <property type="entry name" value="DNA/RNA_pol_sf"/>
</dbReference>
<dbReference type="GO" id="GO:0003964">
    <property type="term" value="F:RNA-directed DNA polymerase activity"/>
    <property type="evidence" value="ECO:0007669"/>
    <property type="project" value="UniProtKB-KW"/>
</dbReference>
<evidence type="ECO:0000259" key="9">
    <source>
        <dbReference type="Pfam" id="PF17917"/>
    </source>
</evidence>